<dbReference type="AlphaFoldDB" id="A0A7V8RD33"/>
<dbReference type="PANTHER" id="PTHR12049">
    <property type="entry name" value="PROTEIN ARGININE METHYLTRANSFERASE NDUFAF7, MITOCHONDRIAL"/>
    <property type="match status" value="1"/>
</dbReference>
<keyword evidence="1 3" id="KW-0489">Methyltransferase</keyword>
<organism evidence="3 4">
    <name type="scientific">Sphingomonas ursincola</name>
    <dbReference type="NCBI Taxonomy" id="56361"/>
    <lineage>
        <taxon>Bacteria</taxon>
        <taxon>Pseudomonadati</taxon>
        <taxon>Pseudomonadota</taxon>
        <taxon>Alphaproteobacteria</taxon>
        <taxon>Sphingomonadales</taxon>
        <taxon>Sphingomonadaceae</taxon>
        <taxon>Sphingomonas</taxon>
    </lineage>
</organism>
<dbReference type="Proteomes" id="UP000589292">
    <property type="component" value="Unassembled WGS sequence"/>
</dbReference>
<dbReference type="InterPro" id="IPR003788">
    <property type="entry name" value="NDUFAF7"/>
</dbReference>
<keyword evidence="4" id="KW-1185">Reference proteome</keyword>
<protein>
    <submittedName>
        <fullName evidence="3">Class I SAM-dependent methyltransferase</fullName>
    </submittedName>
</protein>
<dbReference type="RefSeq" id="WP_181267134.1">
    <property type="nucleotide sequence ID" value="NZ_BAAAGB010000001.1"/>
</dbReference>
<dbReference type="EMBL" id="VDES01000002">
    <property type="protein sequence ID" value="MBA1374224.1"/>
    <property type="molecule type" value="Genomic_DNA"/>
</dbReference>
<dbReference type="GO" id="GO:0035243">
    <property type="term" value="F:protein-arginine omega-N symmetric methyltransferase activity"/>
    <property type="evidence" value="ECO:0007669"/>
    <property type="project" value="TreeGrafter"/>
</dbReference>
<dbReference type="InterPro" id="IPR038375">
    <property type="entry name" value="NDUFAF7_sf"/>
</dbReference>
<evidence type="ECO:0000256" key="1">
    <source>
        <dbReference type="ARBA" id="ARBA00022603"/>
    </source>
</evidence>
<dbReference type="SUPFAM" id="SSF53335">
    <property type="entry name" value="S-adenosyl-L-methionine-dependent methyltransferases"/>
    <property type="match status" value="1"/>
</dbReference>
<dbReference type="Gene3D" id="3.40.50.12710">
    <property type="match status" value="1"/>
</dbReference>
<dbReference type="InterPro" id="IPR029063">
    <property type="entry name" value="SAM-dependent_MTases_sf"/>
</dbReference>
<accession>A0A7V8RD33</accession>
<dbReference type="GO" id="GO:0032259">
    <property type="term" value="P:methylation"/>
    <property type="evidence" value="ECO:0007669"/>
    <property type="project" value="UniProtKB-KW"/>
</dbReference>
<sequence>MDETEGEGAAPQGLEAVFRRLIGTTGPISVAHYMAEANAHYYNRADPLGTTGDFITAPEISQMFGEMIGLWLADQWQQAGKPALCHYVEFGPGRGTLAADALRAMEQFGFRPKVHLIEGSTALRMAQKLSVPGATWHDGLDGVPREGPLLIVANEFLDALPVRQIVRTENGWRERVVVHNGERFLPVAGARPMDSVVPAELADSPEGTILESSPAAAGMAYEIAARLKAQGGAALFIDYGYAEPRTGSTLQAVRAHRKVDPFADPGLADLTALVDFPQLKRIALAGDVDCHGPVGQGDWLMALGIAQRAAVLAKGQPAKANEIMTALDRLVSPEQMGTLFKVIAYRGPGWPVGAGFGGAF</sequence>
<proteinExistence type="predicted"/>
<evidence type="ECO:0000313" key="4">
    <source>
        <dbReference type="Proteomes" id="UP000589292"/>
    </source>
</evidence>
<name>A0A7V8RD33_9SPHN</name>
<reference evidence="3 4" key="1">
    <citation type="journal article" date="1994" name="Int. J. Syst. Bacteriol.">
        <title>Phylogenetic positions of novel aerobic, bacteriochlorophyll a-containing bacteria and description of Roseococcus thiosulfatophilus gen. nov., sp. nov., Erythromicrobium ramosum gen. nov., sp. nov., and Erythrobacter litoralis sp. nov.</title>
        <authorList>
            <person name="Yurkov V."/>
            <person name="Stackebrandt E."/>
            <person name="Holmes A."/>
            <person name="Fuerst J.A."/>
            <person name="Hugenholtz P."/>
            <person name="Golecki J."/>
            <person name="Gad'on N."/>
            <person name="Gorlenko V.M."/>
            <person name="Kompantseva E.I."/>
            <person name="Drews G."/>
        </authorList>
    </citation>
    <scope>NUCLEOTIDE SEQUENCE [LARGE SCALE GENOMIC DNA]</scope>
    <source>
        <strain evidence="3 4">KR-99</strain>
    </source>
</reference>
<dbReference type="Pfam" id="PF02636">
    <property type="entry name" value="Methyltransf_28"/>
    <property type="match status" value="1"/>
</dbReference>
<evidence type="ECO:0000256" key="2">
    <source>
        <dbReference type="ARBA" id="ARBA00022679"/>
    </source>
</evidence>
<keyword evidence="2 3" id="KW-0808">Transferase</keyword>
<dbReference type="PANTHER" id="PTHR12049:SF7">
    <property type="entry name" value="PROTEIN ARGININE METHYLTRANSFERASE NDUFAF7, MITOCHONDRIAL"/>
    <property type="match status" value="1"/>
</dbReference>
<evidence type="ECO:0000313" key="3">
    <source>
        <dbReference type="EMBL" id="MBA1374224.1"/>
    </source>
</evidence>
<comment type="caution">
    <text evidence="3">The sequence shown here is derived from an EMBL/GenBank/DDBJ whole genome shotgun (WGS) entry which is preliminary data.</text>
</comment>
<gene>
    <name evidence="3" type="ORF">FG486_07725</name>
</gene>